<dbReference type="VEuPathDB" id="FungiDB:ASPACDRAFT_121267"/>
<comment type="similarity">
    <text evidence="1">Belongs to the OPI10 family.</text>
</comment>
<evidence type="ECO:0000256" key="1">
    <source>
        <dbReference type="ARBA" id="ARBA00006623"/>
    </source>
</evidence>
<dbReference type="STRING" id="690307.A0A1L9WR87"/>
<sequence length="212" mass="22785">MFSVIIPGRPCLTDIVAVDAQPNGQPTKFAFTFPQTPAFDELVVFFLPGTVLPPDTAAAIYLQFPESVASSSGPQFRFIGALANERPSAVFKVHPPSPETASSLSSALVTLGISIEPVHAVAPQLAALEAEENNNPGLSMALTTPARPPISTKVLAQRIIGNAFNFLASFASSDKGQDVVPLKSFQDWWKKFERRVDMDPSFLEREDPTATG</sequence>
<dbReference type="OrthoDB" id="10248398at2759"/>
<dbReference type="GO" id="GO:0006606">
    <property type="term" value="P:protein import into nucleus"/>
    <property type="evidence" value="ECO:0007669"/>
    <property type="project" value="TreeGrafter"/>
</dbReference>
<dbReference type="Pfam" id="PF21057">
    <property type="entry name" value="Hikeshi-like_C"/>
    <property type="match status" value="1"/>
</dbReference>
<evidence type="ECO:0000259" key="2">
    <source>
        <dbReference type="Pfam" id="PF05603"/>
    </source>
</evidence>
<dbReference type="AlphaFoldDB" id="A0A1L9WR87"/>
<dbReference type="EMBL" id="KV878979">
    <property type="protein sequence ID" value="OJJ98702.1"/>
    <property type="molecule type" value="Genomic_DNA"/>
</dbReference>
<dbReference type="GO" id="GO:0061608">
    <property type="term" value="F:nuclear import signal receptor activity"/>
    <property type="evidence" value="ECO:0007669"/>
    <property type="project" value="TreeGrafter"/>
</dbReference>
<feature type="domain" description="Hikeshi-like N-terminal" evidence="2">
    <location>
        <begin position="5"/>
        <end position="131"/>
    </location>
</feature>
<dbReference type="Proteomes" id="UP000184546">
    <property type="component" value="Unassembled WGS sequence"/>
</dbReference>
<evidence type="ECO:0000313" key="5">
    <source>
        <dbReference type="Proteomes" id="UP000184546"/>
    </source>
</evidence>
<protein>
    <submittedName>
        <fullName evidence="4">Uncharacterized protein</fullName>
    </submittedName>
</protein>
<organism evidence="4 5">
    <name type="scientific">Aspergillus aculeatus (strain ATCC 16872 / CBS 172.66 / WB 5094)</name>
    <dbReference type="NCBI Taxonomy" id="690307"/>
    <lineage>
        <taxon>Eukaryota</taxon>
        <taxon>Fungi</taxon>
        <taxon>Dikarya</taxon>
        <taxon>Ascomycota</taxon>
        <taxon>Pezizomycotina</taxon>
        <taxon>Eurotiomycetes</taxon>
        <taxon>Eurotiomycetidae</taxon>
        <taxon>Eurotiales</taxon>
        <taxon>Aspergillaceae</taxon>
        <taxon>Aspergillus</taxon>
        <taxon>Aspergillus subgen. Circumdati</taxon>
    </lineage>
</organism>
<name>A0A1L9WR87_ASPA1</name>
<dbReference type="PANTHER" id="PTHR12925">
    <property type="entry name" value="HIKESHI FAMILY MEMBER"/>
    <property type="match status" value="1"/>
</dbReference>
<keyword evidence="5" id="KW-1185">Reference proteome</keyword>
<proteinExistence type="inferred from homology"/>
<gene>
    <name evidence="4" type="ORF">ASPACDRAFT_121267</name>
</gene>
<dbReference type="InterPro" id="IPR008493">
    <property type="entry name" value="Hikeshi-like_N"/>
</dbReference>
<dbReference type="InterPro" id="IPR048364">
    <property type="entry name" value="Hikeshi-like_C"/>
</dbReference>
<accession>A0A1L9WR87</accession>
<feature type="domain" description="Hikeshi-like C-terminal" evidence="3">
    <location>
        <begin position="151"/>
        <end position="205"/>
    </location>
</feature>
<dbReference type="GeneID" id="30970238"/>
<dbReference type="InterPro" id="IPR031318">
    <property type="entry name" value="OPI10"/>
</dbReference>
<evidence type="ECO:0000259" key="3">
    <source>
        <dbReference type="Pfam" id="PF21057"/>
    </source>
</evidence>
<dbReference type="GO" id="GO:0005634">
    <property type="term" value="C:nucleus"/>
    <property type="evidence" value="ECO:0007669"/>
    <property type="project" value="TreeGrafter"/>
</dbReference>
<dbReference type="OMA" id="WWAKFER"/>
<dbReference type="Pfam" id="PF05603">
    <property type="entry name" value="Hikeshi-like_N"/>
    <property type="match status" value="1"/>
</dbReference>
<dbReference type="RefSeq" id="XP_020055042.1">
    <property type="nucleotide sequence ID" value="XM_020196424.1"/>
</dbReference>
<reference evidence="5" key="1">
    <citation type="journal article" date="2017" name="Genome Biol.">
        <title>Comparative genomics reveals high biological diversity and specific adaptations in the industrially and medically important fungal genus Aspergillus.</title>
        <authorList>
            <person name="de Vries R.P."/>
            <person name="Riley R."/>
            <person name="Wiebenga A."/>
            <person name="Aguilar-Osorio G."/>
            <person name="Amillis S."/>
            <person name="Uchima C.A."/>
            <person name="Anderluh G."/>
            <person name="Asadollahi M."/>
            <person name="Askin M."/>
            <person name="Barry K."/>
            <person name="Battaglia E."/>
            <person name="Bayram O."/>
            <person name="Benocci T."/>
            <person name="Braus-Stromeyer S.A."/>
            <person name="Caldana C."/>
            <person name="Canovas D."/>
            <person name="Cerqueira G.C."/>
            <person name="Chen F."/>
            <person name="Chen W."/>
            <person name="Choi C."/>
            <person name="Clum A."/>
            <person name="Dos Santos R.A."/>
            <person name="Damasio A.R."/>
            <person name="Diallinas G."/>
            <person name="Emri T."/>
            <person name="Fekete E."/>
            <person name="Flipphi M."/>
            <person name="Freyberg S."/>
            <person name="Gallo A."/>
            <person name="Gournas C."/>
            <person name="Habgood R."/>
            <person name="Hainaut M."/>
            <person name="Harispe M.L."/>
            <person name="Henrissat B."/>
            <person name="Hilden K.S."/>
            <person name="Hope R."/>
            <person name="Hossain A."/>
            <person name="Karabika E."/>
            <person name="Karaffa L."/>
            <person name="Karanyi Z."/>
            <person name="Krasevec N."/>
            <person name="Kuo A."/>
            <person name="Kusch H."/>
            <person name="LaButti K."/>
            <person name="Lagendijk E.L."/>
            <person name="Lapidus A."/>
            <person name="Levasseur A."/>
            <person name="Lindquist E."/>
            <person name="Lipzen A."/>
            <person name="Logrieco A.F."/>
            <person name="MacCabe A."/>
            <person name="Maekelae M.R."/>
            <person name="Malavazi I."/>
            <person name="Melin P."/>
            <person name="Meyer V."/>
            <person name="Mielnichuk N."/>
            <person name="Miskei M."/>
            <person name="Molnar A.P."/>
            <person name="Mule G."/>
            <person name="Ngan C.Y."/>
            <person name="Orejas M."/>
            <person name="Orosz E."/>
            <person name="Ouedraogo J.P."/>
            <person name="Overkamp K.M."/>
            <person name="Park H.-S."/>
            <person name="Perrone G."/>
            <person name="Piumi F."/>
            <person name="Punt P.J."/>
            <person name="Ram A.F."/>
            <person name="Ramon A."/>
            <person name="Rauscher S."/>
            <person name="Record E."/>
            <person name="Riano-Pachon D.M."/>
            <person name="Robert V."/>
            <person name="Roehrig J."/>
            <person name="Ruller R."/>
            <person name="Salamov A."/>
            <person name="Salih N.S."/>
            <person name="Samson R.A."/>
            <person name="Sandor E."/>
            <person name="Sanguinetti M."/>
            <person name="Schuetze T."/>
            <person name="Sepcic K."/>
            <person name="Shelest E."/>
            <person name="Sherlock G."/>
            <person name="Sophianopoulou V."/>
            <person name="Squina F.M."/>
            <person name="Sun H."/>
            <person name="Susca A."/>
            <person name="Todd R.B."/>
            <person name="Tsang A."/>
            <person name="Unkles S.E."/>
            <person name="van de Wiele N."/>
            <person name="van Rossen-Uffink D."/>
            <person name="Oliveira J.V."/>
            <person name="Vesth T.C."/>
            <person name="Visser J."/>
            <person name="Yu J.-H."/>
            <person name="Zhou M."/>
            <person name="Andersen M.R."/>
            <person name="Archer D.B."/>
            <person name="Baker S.E."/>
            <person name="Benoit I."/>
            <person name="Brakhage A.A."/>
            <person name="Braus G.H."/>
            <person name="Fischer R."/>
            <person name="Frisvad J.C."/>
            <person name="Goldman G.H."/>
            <person name="Houbraken J."/>
            <person name="Oakley B."/>
            <person name="Pocsi I."/>
            <person name="Scazzocchio C."/>
            <person name="Seiboth B."/>
            <person name="vanKuyk P.A."/>
            <person name="Wortman J."/>
            <person name="Dyer P.S."/>
            <person name="Grigoriev I.V."/>
        </authorList>
    </citation>
    <scope>NUCLEOTIDE SEQUENCE [LARGE SCALE GENOMIC DNA]</scope>
    <source>
        <strain evidence="5">ATCC 16872 / CBS 172.66 / WB 5094</strain>
    </source>
</reference>
<dbReference type="PANTHER" id="PTHR12925:SF0">
    <property type="entry name" value="PROTEIN HIKESHI"/>
    <property type="match status" value="1"/>
</dbReference>
<dbReference type="GO" id="GO:0005829">
    <property type="term" value="C:cytosol"/>
    <property type="evidence" value="ECO:0007669"/>
    <property type="project" value="TreeGrafter"/>
</dbReference>
<evidence type="ECO:0000313" key="4">
    <source>
        <dbReference type="EMBL" id="OJJ98702.1"/>
    </source>
</evidence>